<proteinExistence type="predicted"/>
<evidence type="ECO:0000313" key="1">
    <source>
        <dbReference type="EMBL" id="KAJ9657851.1"/>
    </source>
</evidence>
<protein>
    <submittedName>
        <fullName evidence="1">Uncharacterized protein</fullName>
    </submittedName>
</protein>
<gene>
    <name evidence="1" type="ORF">H2198_004047</name>
</gene>
<accession>A0ACC3A9P4</accession>
<reference evidence="1" key="1">
    <citation type="submission" date="2022-10" db="EMBL/GenBank/DDBJ databases">
        <title>Culturing micro-colonial fungi from biological soil crusts in the Mojave desert and describing Neophaeococcomyces mojavensis, and introducing the new genera and species Taxawa tesnikishii.</title>
        <authorList>
            <person name="Kurbessoian T."/>
            <person name="Stajich J.E."/>
        </authorList>
    </citation>
    <scope>NUCLEOTIDE SEQUENCE</scope>
    <source>
        <strain evidence="1">JES_112</strain>
    </source>
</reference>
<sequence length="115" mass="12766">MMVLFASSVTGGLASANILIIAIGRRMERLDDLVEHGSKKVQSVVFDITKLDSIPVFVNHLNSDLDLVFLNSGVQFGHNFSKPEGVNRNIVRDQLTTNYLAHVHIVRPIEVKLVD</sequence>
<dbReference type="EMBL" id="JAPDRQ010000058">
    <property type="protein sequence ID" value="KAJ9657851.1"/>
    <property type="molecule type" value="Genomic_DNA"/>
</dbReference>
<evidence type="ECO:0000313" key="2">
    <source>
        <dbReference type="Proteomes" id="UP001172386"/>
    </source>
</evidence>
<name>A0ACC3A9P4_9EURO</name>
<organism evidence="1 2">
    <name type="scientific">Neophaeococcomyces mojaviensis</name>
    <dbReference type="NCBI Taxonomy" id="3383035"/>
    <lineage>
        <taxon>Eukaryota</taxon>
        <taxon>Fungi</taxon>
        <taxon>Dikarya</taxon>
        <taxon>Ascomycota</taxon>
        <taxon>Pezizomycotina</taxon>
        <taxon>Eurotiomycetes</taxon>
        <taxon>Chaetothyriomycetidae</taxon>
        <taxon>Chaetothyriales</taxon>
        <taxon>Chaetothyriales incertae sedis</taxon>
        <taxon>Neophaeococcomyces</taxon>
    </lineage>
</organism>
<dbReference type="Proteomes" id="UP001172386">
    <property type="component" value="Unassembled WGS sequence"/>
</dbReference>
<keyword evidence="2" id="KW-1185">Reference proteome</keyword>
<comment type="caution">
    <text evidence="1">The sequence shown here is derived from an EMBL/GenBank/DDBJ whole genome shotgun (WGS) entry which is preliminary data.</text>
</comment>